<protein>
    <submittedName>
        <fullName evidence="2">Uncharacterized protein</fullName>
    </submittedName>
</protein>
<sequence length="66" mass="7514">MQLKVRIYGSVLGMSDAPLPYNLMKSLNIFCALRKGEVFRGTVFGARQTSFRLMGEVFRDHLSVLF</sequence>
<dbReference type="Proteomes" id="UP000032614">
    <property type="component" value="Chromosome 2"/>
</dbReference>
<organism evidence="2 4">
    <name type="scientific">Paraburkholderia fungorum</name>
    <dbReference type="NCBI Taxonomy" id="134537"/>
    <lineage>
        <taxon>Bacteria</taxon>
        <taxon>Pseudomonadati</taxon>
        <taxon>Pseudomonadota</taxon>
        <taxon>Betaproteobacteria</taxon>
        <taxon>Burkholderiales</taxon>
        <taxon>Burkholderiaceae</taxon>
        <taxon>Paraburkholderia</taxon>
    </lineage>
</organism>
<evidence type="ECO:0000313" key="3">
    <source>
        <dbReference type="Proteomes" id="UP000032614"/>
    </source>
</evidence>
<dbReference type="EMBL" id="CP010027">
    <property type="protein sequence ID" value="AJZ61499.1"/>
    <property type="molecule type" value="Genomic_DNA"/>
</dbReference>
<reference evidence="1 3" key="1">
    <citation type="journal article" date="2015" name="Genome Announc.">
        <title>Complete genome sequences for 59 burkholderia isolates, both pathogenic and near neighbor.</title>
        <authorList>
            <person name="Johnson S.L."/>
            <person name="Bishop-Lilly K.A."/>
            <person name="Ladner J.T."/>
            <person name="Daligault H.E."/>
            <person name="Davenport K.W."/>
            <person name="Jaissle J."/>
            <person name="Frey K.G."/>
            <person name="Koroleva G.I."/>
            <person name="Bruce D.C."/>
            <person name="Coyne S.R."/>
            <person name="Broomall S.M."/>
            <person name="Li P.E."/>
            <person name="Teshima H."/>
            <person name="Gibbons H.S."/>
            <person name="Palacios G.F."/>
            <person name="Rosenzweig C.N."/>
            <person name="Redden C.L."/>
            <person name="Xu Y."/>
            <person name="Minogue T.D."/>
            <person name="Chain P.S."/>
        </authorList>
    </citation>
    <scope>NUCLEOTIDE SEQUENCE [LARGE SCALE GENOMIC DNA]</scope>
    <source>
        <strain evidence="1 3">ATCC BAA-463</strain>
    </source>
</reference>
<evidence type="ECO:0000313" key="1">
    <source>
        <dbReference type="EMBL" id="AJZ61499.1"/>
    </source>
</evidence>
<dbReference type="AlphaFoldDB" id="A0AAW3USI1"/>
<accession>A0AAW3USI1</accession>
<evidence type="ECO:0000313" key="4">
    <source>
        <dbReference type="Proteomes" id="UP000518681"/>
    </source>
</evidence>
<evidence type="ECO:0000313" key="2">
    <source>
        <dbReference type="EMBL" id="MBB6201583.1"/>
    </source>
</evidence>
<dbReference type="EMBL" id="JACIIK010000004">
    <property type="protein sequence ID" value="MBB6201583.1"/>
    <property type="molecule type" value="Genomic_DNA"/>
</dbReference>
<dbReference type="KEGG" id="bfn:OI25_5453"/>
<name>A0AAW3USI1_9BURK</name>
<reference evidence="2 4" key="2">
    <citation type="submission" date="2020-08" db="EMBL/GenBank/DDBJ databases">
        <title>Genomic Encyclopedia of Type Strains, Phase IV (KMG-V): Genome sequencing to study the core and pangenomes of soil and plant-associated prokaryotes.</title>
        <authorList>
            <person name="Whitman W."/>
        </authorList>
    </citation>
    <scope>NUCLEOTIDE SEQUENCE [LARGE SCALE GENOMIC DNA]</scope>
    <source>
        <strain evidence="2 4">SEMIA 4013</strain>
    </source>
</reference>
<dbReference type="Proteomes" id="UP000518681">
    <property type="component" value="Unassembled WGS sequence"/>
</dbReference>
<gene>
    <name evidence="2" type="ORF">GGD69_002436</name>
    <name evidence="1" type="ORF">OI25_5453</name>
</gene>
<proteinExistence type="predicted"/>